<dbReference type="PANTHER" id="PTHR24379">
    <property type="entry name" value="KRAB AND ZINC FINGER DOMAIN-CONTAINING"/>
    <property type="match status" value="1"/>
</dbReference>
<feature type="domain" description="C2H2-type" evidence="8">
    <location>
        <begin position="305"/>
        <end position="336"/>
    </location>
</feature>
<keyword evidence="1 6" id="KW-0479">Metal-binding</keyword>
<dbReference type="STRING" id="7266.A0A3B0JPA4"/>
<evidence type="ECO:0000256" key="1">
    <source>
        <dbReference type="ARBA" id="ARBA00022723"/>
    </source>
</evidence>
<keyword evidence="11" id="KW-1185">Reference proteome</keyword>
<proteinExistence type="predicted"/>
<dbReference type="Gene3D" id="3.30.160.60">
    <property type="entry name" value="Classic Zinc Finger"/>
    <property type="match status" value="5"/>
</dbReference>
<feature type="binding site" evidence="6">
    <location>
        <position position="9"/>
    </location>
    <ligand>
        <name>Zn(2+)</name>
        <dbReference type="ChEBI" id="CHEBI:29105"/>
    </ligand>
</feature>
<feature type="domain" description="C2H2-type" evidence="8">
    <location>
        <begin position="221"/>
        <end position="248"/>
    </location>
</feature>
<dbReference type="SMART" id="SM00355">
    <property type="entry name" value="ZnF_C2H2"/>
    <property type="match status" value="5"/>
</dbReference>
<evidence type="ECO:0000256" key="6">
    <source>
        <dbReference type="PROSITE-ProRule" id="PRU01263"/>
    </source>
</evidence>
<protein>
    <submittedName>
        <fullName evidence="10">Blast:Zinc finger protein 793</fullName>
    </submittedName>
</protein>
<evidence type="ECO:0000256" key="4">
    <source>
        <dbReference type="ARBA" id="ARBA00022833"/>
    </source>
</evidence>
<sequence length="399" mass="45103">MLQNVCRTCASNTEDKNALKLFSSNAKGLVQQINLIAGILLQFDPDLPDWICERCQTAVQSAIEFREQCLNSQEKLKTCDGMPTECSRSASTQIICVRRSTRTQKQLGAATEPKSPPSPTEVMIKVENLSNGGDVEDDGVDQLDNSNDADLDFVFKELPLSEDYDPGSPAKVRKGRRKRHSIEKRQKPTLTVFFCDQCGTNITGKSSFDRHQRKHSGVRPFQCELCPARFLSAGELKGHQVMHTGDRNFPCRYCERTYVNYSGRLRHERTHTNERPFVCSQCSKGFTNSYILKNHMLVHTGERLFRCELCQRSFTRPTHLKTHYRSNTHKHNLEKAKAQKQQQSEGLEMALPQQTDFLVEQQPAMAFTIEGPLPVEQESSLDVAAQQLLGPSTLVFSTS</sequence>
<evidence type="ECO:0000259" key="8">
    <source>
        <dbReference type="PROSITE" id="PS50157"/>
    </source>
</evidence>
<dbReference type="EMBL" id="OUUW01000008">
    <property type="protein sequence ID" value="SPP84044.1"/>
    <property type="molecule type" value="Genomic_DNA"/>
</dbReference>
<evidence type="ECO:0000313" key="11">
    <source>
        <dbReference type="Proteomes" id="UP000268350"/>
    </source>
</evidence>
<keyword evidence="4 6" id="KW-0862">Zinc</keyword>
<dbReference type="AlphaFoldDB" id="A0A3B0JPA4"/>
<feature type="domain" description="ZAD" evidence="9">
    <location>
        <begin position="4"/>
        <end position="79"/>
    </location>
</feature>
<dbReference type="PROSITE" id="PS50157">
    <property type="entry name" value="ZINC_FINGER_C2H2_2"/>
    <property type="match status" value="5"/>
</dbReference>
<evidence type="ECO:0000259" key="9">
    <source>
        <dbReference type="PROSITE" id="PS51915"/>
    </source>
</evidence>
<dbReference type="OMA" id="DWMCETC"/>
<evidence type="ECO:0000256" key="5">
    <source>
        <dbReference type="PROSITE-ProRule" id="PRU00042"/>
    </source>
</evidence>
<evidence type="ECO:0000256" key="7">
    <source>
        <dbReference type="SAM" id="MobiDB-lite"/>
    </source>
</evidence>
<accession>A0A3B0JPA4</accession>
<dbReference type="OrthoDB" id="6077919at2759"/>
<feature type="binding site" evidence="6">
    <location>
        <position position="52"/>
    </location>
    <ligand>
        <name>Zn(2+)</name>
        <dbReference type="ChEBI" id="CHEBI:29105"/>
    </ligand>
</feature>
<dbReference type="FunFam" id="3.30.160.60:FF:000100">
    <property type="entry name" value="Zinc finger 45-like"/>
    <property type="match status" value="1"/>
</dbReference>
<evidence type="ECO:0000313" key="10">
    <source>
        <dbReference type="EMBL" id="SPP84044.1"/>
    </source>
</evidence>
<feature type="binding site" evidence="6">
    <location>
        <position position="6"/>
    </location>
    <ligand>
        <name>Zn(2+)</name>
        <dbReference type="ChEBI" id="CHEBI:29105"/>
    </ligand>
</feature>
<dbReference type="Pfam" id="PF12874">
    <property type="entry name" value="zf-met"/>
    <property type="match status" value="1"/>
</dbReference>
<dbReference type="InterPro" id="IPR036236">
    <property type="entry name" value="Znf_C2H2_sf"/>
</dbReference>
<feature type="domain" description="C2H2-type" evidence="8">
    <location>
        <begin position="249"/>
        <end position="276"/>
    </location>
</feature>
<dbReference type="SUPFAM" id="SSF57667">
    <property type="entry name" value="beta-beta-alpha zinc fingers"/>
    <property type="match status" value="3"/>
</dbReference>
<organism evidence="10 11">
    <name type="scientific">Drosophila guanche</name>
    <name type="common">Fruit fly</name>
    <dbReference type="NCBI Taxonomy" id="7266"/>
    <lineage>
        <taxon>Eukaryota</taxon>
        <taxon>Metazoa</taxon>
        <taxon>Ecdysozoa</taxon>
        <taxon>Arthropoda</taxon>
        <taxon>Hexapoda</taxon>
        <taxon>Insecta</taxon>
        <taxon>Pterygota</taxon>
        <taxon>Neoptera</taxon>
        <taxon>Endopterygota</taxon>
        <taxon>Diptera</taxon>
        <taxon>Brachycera</taxon>
        <taxon>Muscomorpha</taxon>
        <taxon>Ephydroidea</taxon>
        <taxon>Drosophilidae</taxon>
        <taxon>Drosophila</taxon>
        <taxon>Sophophora</taxon>
    </lineage>
</organism>
<dbReference type="PROSITE" id="PS51915">
    <property type="entry name" value="ZAD"/>
    <property type="match status" value="1"/>
</dbReference>
<dbReference type="GO" id="GO:0008270">
    <property type="term" value="F:zinc ion binding"/>
    <property type="evidence" value="ECO:0007669"/>
    <property type="project" value="UniProtKB-UniRule"/>
</dbReference>
<evidence type="ECO:0000256" key="3">
    <source>
        <dbReference type="ARBA" id="ARBA00022771"/>
    </source>
</evidence>
<dbReference type="Gene3D" id="3.40.1800.20">
    <property type="match status" value="1"/>
</dbReference>
<feature type="domain" description="C2H2-type" evidence="8">
    <location>
        <begin position="193"/>
        <end position="220"/>
    </location>
</feature>
<keyword evidence="3 5" id="KW-0863">Zinc-finger</keyword>
<dbReference type="Proteomes" id="UP000268350">
    <property type="component" value="Unassembled WGS sequence"/>
</dbReference>
<gene>
    <name evidence="10" type="ORF">DGUA_6G016552</name>
</gene>
<feature type="domain" description="C2H2-type" evidence="8">
    <location>
        <begin position="277"/>
        <end position="304"/>
    </location>
</feature>
<dbReference type="InterPro" id="IPR013087">
    <property type="entry name" value="Znf_C2H2_type"/>
</dbReference>
<dbReference type="PROSITE" id="PS00028">
    <property type="entry name" value="ZINC_FINGER_C2H2_1"/>
    <property type="match status" value="5"/>
</dbReference>
<feature type="binding site" evidence="6">
    <location>
        <position position="55"/>
    </location>
    <ligand>
        <name>Zn(2+)</name>
        <dbReference type="ChEBI" id="CHEBI:29105"/>
    </ligand>
</feature>
<dbReference type="FunFam" id="3.30.160.60:FF:004159">
    <property type="match status" value="1"/>
</dbReference>
<dbReference type="Pfam" id="PF07776">
    <property type="entry name" value="zf-AD"/>
    <property type="match status" value="1"/>
</dbReference>
<feature type="region of interest" description="Disordered" evidence="7">
    <location>
        <begin position="162"/>
        <end position="182"/>
    </location>
</feature>
<feature type="compositionally biased region" description="Basic residues" evidence="7">
    <location>
        <begin position="171"/>
        <end position="182"/>
    </location>
</feature>
<dbReference type="GO" id="GO:0005634">
    <property type="term" value="C:nucleus"/>
    <property type="evidence" value="ECO:0007669"/>
    <property type="project" value="InterPro"/>
</dbReference>
<keyword evidence="2" id="KW-0677">Repeat</keyword>
<dbReference type="FunFam" id="3.30.160.60:FF:001927">
    <property type="entry name" value="Zinc finger protein 1184"/>
    <property type="match status" value="1"/>
</dbReference>
<dbReference type="SUPFAM" id="SSF57716">
    <property type="entry name" value="Glucocorticoid receptor-like (DNA-binding domain)"/>
    <property type="match status" value="1"/>
</dbReference>
<dbReference type="Pfam" id="PF00096">
    <property type="entry name" value="zf-C2H2"/>
    <property type="match status" value="1"/>
</dbReference>
<evidence type="ECO:0000256" key="2">
    <source>
        <dbReference type="ARBA" id="ARBA00022737"/>
    </source>
</evidence>
<dbReference type="PANTHER" id="PTHR24379:SF127">
    <property type="entry name" value="BLOODY FINGERS-RELATED"/>
    <property type="match status" value="1"/>
</dbReference>
<dbReference type="SMART" id="SM00868">
    <property type="entry name" value="zf-AD"/>
    <property type="match status" value="1"/>
</dbReference>
<name>A0A3B0JPA4_DROGU</name>
<dbReference type="InterPro" id="IPR012934">
    <property type="entry name" value="Znf_AD"/>
</dbReference>
<reference evidence="11" key="1">
    <citation type="submission" date="2018-01" db="EMBL/GenBank/DDBJ databases">
        <authorList>
            <person name="Alioto T."/>
            <person name="Alioto T."/>
        </authorList>
    </citation>
    <scope>NUCLEOTIDE SEQUENCE [LARGE SCALE GENOMIC DNA]</scope>
</reference>